<evidence type="ECO:0000313" key="3">
    <source>
        <dbReference type="Proteomes" id="UP000327167"/>
    </source>
</evidence>
<proteinExistence type="predicted"/>
<keyword evidence="1" id="KW-0472">Membrane</keyword>
<evidence type="ECO:0000256" key="1">
    <source>
        <dbReference type="SAM" id="Phobius"/>
    </source>
</evidence>
<sequence length="39" mass="4244">MDLSTVVRLAEFWAIKSAMVLPSRVFLLAVSALLTLPLA</sequence>
<name>A0A5E6XWX9_PSEFL</name>
<dbReference type="Proteomes" id="UP000327167">
    <property type="component" value="Unassembled WGS sequence"/>
</dbReference>
<gene>
    <name evidence="2" type="ORF">PS655_05795</name>
</gene>
<dbReference type="AlphaFoldDB" id="A0A5E6XWX9"/>
<keyword evidence="1" id="KW-0812">Transmembrane</keyword>
<organism evidence="2 3">
    <name type="scientific">Pseudomonas fluorescens</name>
    <dbReference type="NCBI Taxonomy" id="294"/>
    <lineage>
        <taxon>Bacteria</taxon>
        <taxon>Pseudomonadati</taxon>
        <taxon>Pseudomonadota</taxon>
        <taxon>Gammaproteobacteria</taxon>
        <taxon>Pseudomonadales</taxon>
        <taxon>Pseudomonadaceae</taxon>
        <taxon>Pseudomonas</taxon>
    </lineage>
</organism>
<keyword evidence="1" id="KW-1133">Transmembrane helix</keyword>
<evidence type="ECO:0000313" key="2">
    <source>
        <dbReference type="EMBL" id="VVN45670.1"/>
    </source>
</evidence>
<accession>A0A5E6XWX9</accession>
<reference evidence="2 3" key="1">
    <citation type="submission" date="2019-09" db="EMBL/GenBank/DDBJ databases">
        <authorList>
            <person name="Chandra G."/>
            <person name="Truman W A."/>
        </authorList>
    </citation>
    <scope>NUCLEOTIDE SEQUENCE [LARGE SCALE GENOMIC DNA]</scope>
    <source>
        <strain evidence="2">PS655</strain>
    </source>
</reference>
<protein>
    <submittedName>
        <fullName evidence="2">Uncharacterized protein</fullName>
    </submittedName>
</protein>
<dbReference type="EMBL" id="CABVHJ010000031">
    <property type="protein sequence ID" value="VVN45670.1"/>
    <property type="molecule type" value="Genomic_DNA"/>
</dbReference>
<feature type="transmembrane region" description="Helical" evidence="1">
    <location>
        <begin position="12"/>
        <end position="36"/>
    </location>
</feature>